<protein>
    <submittedName>
        <fullName evidence="2">Heat shock cognate 71 kDa protein</fullName>
    </submittedName>
</protein>
<accession>A0A1I7WP90</accession>
<evidence type="ECO:0000313" key="1">
    <source>
        <dbReference type="Proteomes" id="UP000095283"/>
    </source>
</evidence>
<dbReference type="WBParaSite" id="Hba_06957">
    <property type="protein sequence ID" value="Hba_06957"/>
    <property type="gene ID" value="Hba_06957"/>
</dbReference>
<proteinExistence type="predicted"/>
<evidence type="ECO:0000313" key="2">
    <source>
        <dbReference type="WBParaSite" id="Hba_06957"/>
    </source>
</evidence>
<reference evidence="2" key="1">
    <citation type="submission" date="2016-11" db="UniProtKB">
        <authorList>
            <consortium name="WormBaseParasite"/>
        </authorList>
    </citation>
    <scope>IDENTIFICATION</scope>
</reference>
<dbReference type="AlphaFoldDB" id="A0A1I7WP90"/>
<organism evidence="1 2">
    <name type="scientific">Heterorhabditis bacteriophora</name>
    <name type="common">Entomopathogenic nematode worm</name>
    <dbReference type="NCBI Taxonomy" id="37862"/>
    <lineage>
        <taxon>Eukaryota</taxon>
        <taxon>Metazoa</taxon>
        <taxon>Ecdysozoa</taxon>
        <taxon>Nematoda</taxon>
        <taxon>Chromadorea</taxon>
        <taxon>Rhabditida</taxon>
        <taxon>Rhabditina</taxon>
        <taxon>Rhabditomorpha</taxon>
        <taxon>Strongyloidea</taxon>
        <taxon>Heterorhabditidae</taxon>
        <taxon>Heterorhabditis</taxon>
    </lineage>
</organism>
<keyword evidence="1" id="KW-1185">Reference proteome</keyword>
<name>A0A1I7WP90_HETBA</name>
<dbReference type="Proteomes" id="UP000095283">
    <property type="component" value="Unplaced"/>
</dbReference>
<sequence>MKTNINGIIDDISWNDSSHAAGALVGEPLIIDCGVHRGGEKDPHIEITDGNGEPLQEDRFTIAGNEITIEKLDKEFDGQNKVLLDEARKSITIHDGGLCTFDVELYGRYHVDIWTPATFIISTVGNEDELPVEKIEIIYMRKIIVDREQGVSFKNFINFAKTICMKFRDFFKRHNIFLNSVRLARLVKVCIILLIVLERYEVVDNVNKNQLALSILQPLWDLEDQDLISYQRLCSPGGPGFSITIPSRPRSPGGPISPTEPCIMPYKILYEKYIVQVVQVAQVFHEHLHQHQSQVGQEVRAFP</sequence>